<evidence type="ECO:0008006" key="2">
    <source>
        <dbReference type="Google" id="ProtNLM"/>
    </source>
</evidence>
<accession>A0A381NH81</accession>
<dbReference type="Gene3D" id="2.40.160.60">
    <property type="entry name" value="Outer membrane protein transport protein (OMPP1/FadL/TodX)"/>
    <property type="match status" value="1"/>
</dbReference>
<reference evidence="1" key="1">
    <citation type="submission" date="2018-05" db="EMBL/GenBank/DDBJ databases">
        <authorList>
            <person name="Lanie J.A."/>
            <person name="Ng W.-L."/>
            <person name="Kazmierczak K.M."/>
            <person name="Andrzejewski T.M."/>
            <person name="Davidsen T.M."/>
            <person name="Wayne K.J."/>
            <person name="Tettelin H."/>
            <person name="Glass J.I."/>
            <person name="Rusch D."/>
            <person name="Podicherti R."/>
            <person name="Tsui H.-C.T."/>
            <person name="Winkler M.E."/>
        </authorList>
    </citation>
    <scope>NUCLEOTIDE SEQUENCE</scope>
</reference>
<sequence>MVLLLILSSPLAAQSVIGASGLGMRLEPLDAVQRALGGVGVTTRTPTVLPGNPAASLDLLAPTITFTAQPQWGTYVVGSEKGDFFATRFPVLGFAYPLGTNSVITLTAGSQFDQNWSVVSRGTVDVHGESVGYTDRFLSDGAVTAIQAGWARRLSTVFAVGATVGVYRGGLKRNFFRVFDGETADSVAVENPIETTTVLGRWNHSGLLASLNLLWDPSPFLQLGATMEWGGTLKVNPVRGFQDLGRVVSVPLQFKVSTTAALSSTLALNAGATYSDWSGLGDASVEDAGAGRVVSYGAGVEWEARNFWAGGLPIRLGFRQSKLPFRFLGERVKENTVSLGFSIVMAQALGLPLAALDVAAEAGSRRSGTYDESLRRLTMTLRVGGN</sequence>
<name>A0A381NH81_9ZZZZ</name>
<proteinExistence type="predicted"/>
<gene>
    <name evidence="1" type="ORF">METZ01_LOCUS5737</name>
</gene>
<dbReference type="AlphaFoldDB" id="A0A381NH81"/>
<evidence type="ECO:0000313" key="1">
    <source>
        <dbReference type="EMBL" id="SUZ52883.1"/>
    </source>
</evidence>
<dbReference type="SUPFAM" id="SSF56935">
    <property type="entry name" value="Porins"/>
    <property type="match status" value="1"/>
</dbReference>
<dbReference type="EMBL" id="UINC01000299">
    <property type="protein sequence ID" value="SUZ52883.1"/>
    <property type="molecule type" value="Genomic_DNA"/>
</dbReference>
<organism evidence="1">
    <name type="scientific">marine metagenome</name>
    <dbReference type="NCBI Taxonomy" id="408172"/>
    <lineage>
        <taxon>unclassified sequences</taxon>
        <taxon>metagenomes</taxon>
        <taxon>ecological metagenomes</taxon>
    </lineage>
</organism>
<protein>
    <recommendedName>
        <fullName evidence="2">DUF5723 domain-containing protein</fullName>
    </recommendedName>
</protein>